<accession>A0A0C3S4V3</accession>
<reference evidence="9 10" key="1">
    <citation type="journal article" date="2014" name="PLoS Genet.">
        <title>Analysis of the Phlebiopsis gigantea genome, transcriptome and secretome provides insight into its pioneer colonization strategies of wood.</title>
        <authorList>
            <person name="Hori C."/>
            <person name="Ishida T."/>
            <person name="Igarashi K."/>
            <person name="Samejima M."/>
            <person name="Suzuki H."/>
            <person name="Master E."/>
            <person name="Ferreira P."/>
            <person name="Ruiz-Duenas F.J."/>
            <person name="Held B."/>
            <person name="Canessa P."/>
            <person name="Larrondo L.F."/>
            <person name="Schmoll M."/>
            <person name="Druzhinina I.S."/>
            <person name="Kubicek C.P."/>
            <person name="Gaskell J.A."/>
            <person name="Kersten P."/>
            <person name="St John F."/>
            <person name="Glasner J."/>
            <person name="Sabat G."/>
            <person name="Splinter BonDurant S."/>
            <person name="Syed K."/>
            <person name="Yadav J."/>
            <person name="Mgbeahuruike A.C."/>
            <person name="Kovalchuk A."/>
            <person name="Asiegbu F.O."/>
            <person name="Lackner G."/>
            <person name="Hoffmeister D."/>
            <person name="Rencoret J."/>
            <person name="Gutierrez A."/>
            <person name="Sun H."/>
            <person name="Lindquist E."/>
            <person name="Barry K."/>
            <person name="Riley R."/>
            <person name="Grigoriev I.V."/>
            <person name="Henrissat B."/>
            <person name="Kues U."/>
            <person name="Berka R.M."/>
            <person name="Martinez A.T."/>
            <person name="Covert S.F."/>
            <person name="Blanchette R.A."/>
            <person name="Cullen D."/>
        </authorList>
    </citation>
    <scope>NUCLEOTIDE SEQUENCE [LARGE SCALE GENOMIC DNA]</scope>
    <source>
        <strain evidence="9 10">11061_1 CR5-6</strain>
    </source>
</reference>
<gene>
    <name evidence="9" type="ORF">PHLGIDRAFT_26253</name>
</gene>
<dbReference type="HAMAP" id="MF_01121">
    <property type="entry name" value="Sirtuin_ClassIII"/>
    <property type="match status" value="1"/>
</dbReference>
<feature type="binding site" evidence="6 7">
    <location>
        <position position="152"/>
    </location>
    <ligand>
        <name>Zn(2+)</name>
        <dbReference type="ChEBI" id="CHEBI:29105"/>
    </ligand>
</feature>
<dbReference type="Gene3D" id="3.40.50.1220">
    <property type="entry name" value="TPP-binding domain"/>
    <property type="match status" value="1"/>
</dbReference>
<feature type="binding site" evidence="7">
    <location>
        <position position="155"/>
    </location>
    <ligand>
        <name>Zn(2+)</name>
        <dbReference type="ChEBI" id="CHEBI:29105"/>
    </ligand>
</feature>
<dbReference type="EMBL" id="KN840629">
    <property type="protein sequence ID" value="KIP03185.1"/>
    <property type="molecule type" value="Genomic_DNA"/>
</dbReference>
<organism evidence="9 10">
    <name type="scientific">Phlebiopsis gigantea (strain 11061_1 CR5-6)</name>
    <name type="common">White-rot fungus</name>
    <name type="synonym">Peniophora gigantea</name>
    <dbReference type="NCBI Taxonomy" id="745531"/>
    <lineage>
        <taxon>Eukaryota</taxon>
        <taxon>Fungi</taxon>
        <taxon>Dikarya</taxon>
        <taxon>Basidiomycota</taxon>
        <taxon>Agaricomycotina</taxon>
        <taxon>Agaricomycetes</taxon>
        <taxon>Polyporales</taxon>
        <taxon>Phanerochaetaceae</taxon>
        <taxon>Phlebiopsis</taxon>
    </lineage>
</organism>
<evidence type="ECO:0000256" key="2">
    <source>
        <dbReference type="ARBA" id="ARBA00006924"/>
    </source>
</evidence>
<dbReference type="GO" id="GO:0061697">
    <property type="term" value="F:protein-glutaryllysine deglutarylase activity"/>
    <property type="evidence" value="ECO:0007669"/>
    <property type="project" value="RHEA"/>
</dbReference>
<keyword evidence="3 6" id="KW-0808">Transferase</keyword>
<evidence type="ECO:0000259" key="8">
    <source>
        <dbReference type="PROSITE" id="PS50305"/>
    </source>
</evidence>
<dbReference type="PANTHER" id="PTHR11085:SF10">
    <property type="entry name" value="NAD-DEPENDENT PROTEIN DEACYLASE SIRTUIN-5, MITOCHONDRIAL-RELATED"/>
    <property type="match status" value="1"/>
</dbReference>
<feature type="binding site" evidence="6">
    <location>
        <begin position="236"/>
        <end position="238"/>
    </location>
    <ligand>
        <name>NAD(+)</name>
        <dbReference type="ChEBI" id="CHEBI:57540"/>
    </ligand>
</feature>
<dbReference type="GO" id="GO:0070403">
    <property type="term" value="F:NAD+ binding"/>
    <property type="evidence" value="ECO:0007669"/>
    <property type="project" value="UniProtKB-UniRule"/>
</dbReference>
<dbReference type="Proteomes" id="UP000053257">
    <property type="component" value="Unassembled WGS sequence"/>
</dbReference>
<feature type="binding site" evidence="6">
    <location>
        <position position="72"/>
    </location>
    <ligand>
        <name>substrate</name>
    </ligand>
</feature>
<dbReference type="AlphaFoldDB" id="A0A0C3S4V3"/>
<dbReference type="InterPro" id="IPR026590">
    <property type="entry name" value="Ssirtuin_cat_dom"/>
</dbReference>
<comment type="domain">
    <text evidence="6">In contrast to class I sirtuins, class III sirtuins have only weak deacetylase activity. Difference in substrate specificity is probably due to a larger hydrophobic pocket with 2 residues (Tyr-69 and Arg-72) that bind to malonylated and succinylated substrates and define the specificity.</text>
</comment>
<dbReference type="GO" id="GO:0005634">
    <property type="term" value="C:nucleus"/>
    <property type="evidence" value="ECO:0007669"/>
    <property type="project" value="TreeGrafter"/>
</dbReference>
<protein>
    <recommendedName>
        <fullName evidence="6">NAD-dependent protein deacylase</fullName>
        <ecNumber evidence="6">2.3.1.-</ecNumber>
    </recommendedName>
    <alternativeName>
        <fullName evidence="6">Regulatory protein SIR2 homolog 5</fullName>
    </alternativeName>
</protein>
<keyword evidence="6 7" id="KW-0479">Metal-binding</keyword>
<dbReference type="InterPro" id="IPR026591">
    <property type="entry name" value="Sirtuin_cat_small_dom_sf"/>
</dbReference>
<keyword evidence="4 6" id="KW-0520">NAD</keyword>
<dbReference type="STRING" id="745531.A0A0C3S4V3"/>
<dbReference type="EC" id="2.3.1.-" evidence="6"/>
<evidence type="ECO:0000256" key="1">
    <source>
        <dbReference type="ARBA" id="ARBA00004173"/>
    </source>
</evidence>
<dbReference type="GO" id="GO:0008270">
    <property type="term" value="F:zinc ion binding"/>
    <property type="evidence" value="ECO:0007669"/>
    <property type="project" value="UniProtKB-UniRule"/>
</dbReference>
<feature type="binding site" evidence="6 7">
    <location>
        <position position="201"/>
    </location>
    <ligand>
        <name>Zn(2+)</name>
        <dbReference type="ChEBI" id="CHEBI:29105"/>
    </ligand>
</feature>
<dbReference type="Gene3D" id="3.30.1600.10">
    <property type="entry name" value="SIR2/SIRT2 'Small Domain"/>
    <property type="match status" value="1"/>
</dbReference>
<evidence type="ECO:0000256" key="3">
    <source>
        <dbReference type="ARBA" id="ARBA00022679"/>
    </source>
</evidence>
<evidence type="ECO:0000313" key="10">
    <source>
        <dbReference type="Proteomes" id="UP000053257"/>
    </source>
</evidence>
<evidence type="ECO:0000256" key="6">
    <source>
        <dbReference type="HAMAP-Rule" id="MF_03160"/>
    </source>
</evidence>
<dbReference type="Pfam" id="PF02146">
    <property type="entry name" value="SIR2"/>
    <property type="match status" value="1"/>
</dbReference>
<dbReference type="PROSITE" id="PS50305">
    <property type="entry name" value="SIRTUIN"/>
    <property type="match status" value="1"/>
</dbReference>
<keyword evidence="6 7" id="KW-0862">Zinc</keyword>
<comment type="similarity">
    <text evidence="6">Belongs to the sirtuin family. Class III subfamily.</text>
</comment>
<feature type="active site" description="Proton acceptor" evidence="6 7">
    <location>
        <position position="144"/>
    </location>
</feature>
<dbReference type="GO" id="GO:0036055">
    <property type="term" value="F:protein-succinyllysine desuccinylase activity"/>
    <property type="evidence" value="ECO:0007669"/>
    <property type="project" value="UniProtKB-UniRule"/>
</dbReference>
<dbReference type="InterPro" id="IPR029035">
    <property type="entry name" value="DHS-like_NAD/FAD-binding_dom"/>
</dbReference>
<feature type="domain" description="Deacetylase sirtuin-type" evidence="8">
    <location>
        <begin position="1"/>
        <end position="301"/>
    </location>
</feature>
<comment type="catalytic activity">
    <reaction evidence="6">
        <text>N(6)-glutaryl-L-lysyl-[protein] + NAD(+) + H2O = 2''-O-glutaryl-ADP-D-ribose + nicotinamide + L-lysyl-[protein]</text>
        <dbReference type="Rhea" id="RHEA:47664"/>
        <dbReference type="Rhea" id="RHEA-COMP:9752"/>
        <dbReference type="Rhea" id="RHEA-COMP:11875"/>
        <dbReference type="ChEBI" id="CHEBI:15377"/>
        <dbReference type="ChEBI" id="CHEBI:17154"/>
        <dbReference type="ChEBI" id="CHEBI:29969"/>
        <dbReference type="ChEBI" id="CHEBI:57540"/>
        <dbReference type="ChEBI" id="CHEBI:87828"/>
        <dbReference type="ChEBI" id="CHEBI:87829"/>
    </reaction>
</comment>
<comment type="cofactor">
    <cofactor evidence="6">
        <name>Zn(2+)</name>
        <dbReference type="ChEBI" id="CHEBI:29105"/>
    </cofactor>
    <text evidence="6">Binds 1 zinc ion per subunit.</text>
</comment>
<dbReference type="HOGENOM" id="CLU_023643_3_1_1"/>
<comment type="subcellular location">
    <subcellularLocation>
        <location evidence="1 6">Mitochondrion</location>
    </subcellularLocation>
</comment>
<dbReference type="PANTHER" id="PTHR11085">
    <property type="entry name" value="NAD-DEPENDENT PROTEIN DEACYLASE SIRTUIN-5, MITOCHONDRIAL-RELATED"/>
    <property type="match status" value="1"/>
</dbReference>
<comment type="function">
    <text evidence="6">NAD-dependent lysine demalonylase, desuccinylase and deglutarylase that specifically removes malonyl, succinyl and glutaryl groups on target proteins. Has weak NAD-dependent protein deacetylase activity; however this activity may not be physiologically relevant in vivo.</text>
</comment>
<evidence type="ECO:0000256" key="4">
    <source>
        <dbReference type="ARBA" id="ARBA00023027"/>
    </source>
</evidence>
<dbReference type="InterPro" id="IPR050134">
    <property type="entry name" value="NAD-dep_sirtuin_deacylases"/>
</dbReference>
<feature type="binding site" evidence="6">
    <location>
        <begin position="25"/>
        <end position="44"/>
    </location>
    <ligand>
        <name>NAD(+)</name>
        <dbReference type="ChEBI" id="CHEBI:57540"/>
    </ligand>
</feature>
<dbReference type="InterPro" id="IPR003000">
    <property type="entry name" value="Sirtuin"/>
</dbReference>
<dbReference type="GO" id="GO:0017136">
    <property type="term" value="F:histone deacetylase activity, NAD-dependent"/>
    <property type="evidence" value="ECO:0007669"/>
    <property type="project" value="TreeGrafter"/>
</dbReference>
<name>A0A0C3S4V3_PHLG1</name>
<keyword evidence="5 6" id="KW-0496">Mitochondrion</keyword>
<proteinExistence type="inferred from homology"/>
<comment type="caution">
    <text evidence="6">Lacks conserved residue(s) required for the propagation of feature annotation.</text>
</comment>
<dbReference type="SUPFAM" id="SSF52467">
    <property type="entry name" value="DHS-like NAD/FAD-binding domain"/>
    <property type="match status" value="1"/>
</dbReference>
<evidence type="ECO:0000256" key="7">
    <source>
        <dbReference type="PROSITE-ProRule" id="PRU00236"/>
    </source>
</evidence>
<feature type="binding site" evidence="6">
    <location>
        <position position="69"/>
    </location>
    <ligand>
        <name>substrate</name>
    </ligand>
</feature>
<feature type="binding site" evidence="6">
    <location>
        <begin position="111"/>
        <end position="114"/>
    </location>
    <ligand>
        <name>NAD(+)</name>
        <dbReference type="ChEBI" id="CHEBI:57540"/>
    </ligand>
</feature>
<comment type="similarity">
    <text evidence="2">Belongs to the sirtuin family. Class I subfamily.</text>
</comment>
<evidence type="ECO:0000313" key="9">
    <source>
        <dbReference type="EMBL" id="KIP03185.1"/>
    </source>
</evidence>
<sequence length="303" mass="32526">MAPSNSVTAFRDALRQSKSIVAVAGAGLSAASGISTFRDKGGYWKKYDPRSLATPEAFAENPSLVWQFYHYRRSRVMEASPNAAHYALATLSLPELLGTIAPQANFTFITQNVDSLSTRALNEVLQKRNSGATIPPPAPLYEMHGRLADTICTSCKRKETNLANKSLCPALETTGAPPAYGESEDAVADIPLAELPQCGHCGGLLRPGVVWFGETPLHLDEIDEAVGSADMCLVVGTSSTVYPAAGYAYEVSSQGGKVAIFNMERTDGDDESDFLFLGPCEQTLPDALFGDRSQDQKLQSEPQ</sequence>
<comment type="catalytic activity">
    <reaction evidence="6">
        <text>N(6)-malonyl-L-lysyl-[protein] + NAD(+) + H2O = 2''-O-malonyl-ADP-D-ribose + nicotinamide + L-lysyl-[protein]</text>
        <dbReference type="Rhea" id="RHEA:47672"/>
        <dbReference type="Rhea" id="RHEA-COMP:9752"/>
        <dbReference type="Rhea" id="RHEA-COMP:11878"/>
        <dbReference type="ChEBI" id="CHEBI:15377"/>
        <dbReference type="ChEBI" id="CHEBI:17154"/>
        <dbReference type="ChEBI" id="CHEBI:29969"/>
        <dbReference type="ChEBI" id="CHEBI:57540"/>
        <dbReference type="ChEBI" id="CHEBI:87831"/>
        <dbReference type="ChEBI" id="CHEBI:87833"/>
    </reaction>
</comment>
<feature type="binding site" evidence="6">
    <location>
        <begin position="262"/>
        <end position="264"/>
    </location>
    <ligand>
        <name>NAD(+)</name>
        <dbReference type="ChEBI" id="CHEBI:57540"/>
    </ligand>
</feature>
<dbReference type="InterPro" id="IPR027546">
    <property type="entry name" value="Sirtuin_class_III"/>
</dbReference>
<feature type="binding site" evidence="6">
    <location>
        <position position="280"/>
    </location>
    <ligand>
        <name>NAD(+)</name>
        <dbReference type="ChEBI" id="CHEBI:57540"/>
    </ligand>
</feature>
<dbReference type="GO" id="GO:0005739">
    <property type="term" value="C:mitochondrion"/>
    <property type="evidence" value="ECO:0007669"/>
    <property type="project" value="UniProtKB-SubCell"/>
</dbReference>
<dbReference type="GO" id="GO:0036054">
    <property type="term" value="F:protein-malonyllysine demalonylase activity"/>
    <property type="evidence" value="ECO:0007669"/>
    <property type="project" value="UniProtKB-UniRule"/>
</dbReference>
<evidence type="ECO:0000256" key="5">
    <source>
        <dbReference type="ARBA" id="ARBA00023128"/>
    </source>
</evidence>
<keyword evidence="10" id="KW-1185">Reference proteome</keyword>
<feature type="binding site" evidence="7">
    <location>
        <position position="198"/>
    </location>
    <ligand>
        <name>Zn(2+)</name>
        <dbReference type="ChEBI" id="CHEBI:29105"/>
    </ligand>
</feature>
<comment type="catalytic activity">
    <reaction evidence="6">
        <text>N(6)-succinyl-L-lysyl-[protein] + NAD(+) + H2O = 2''-O-succinyl-ADP-D-ribose + nicotinamide + L-lysyl-[protein]</text>
        <dbReference type="Rhea" id="RHEA:47668"/>
        <dbReference type="Rhea" id="RHEA-COMP:9752"/>
        <dbReference type="Rhea" id="RHEA-COMP:11877"/>
        <dbReference type="ChEBI" id="CHEBI:15377"/>
        <dbReference type="ChEBI" id="CHEBI:17154"/>
        <dbReference type="ChEBI" id="CHEBI:29969"/>
        <dbReference type="ChEBI" id="CHEBI:57540"/>
        <dbReference type="ChEBI" id="CHEBI:87830"/>
        <dbReference type="ChEBI" id="CHEBI:87832"/>
    </reaction>
</comment>
<dbReference type="OrthoDB" id="424302at2759"/>